<evidence type="ECO:0000256" key="7">
    <source>
        <dbReference type="SAM" id="Phobius"/>
    </source>
</evidence>
<gene>
    <name evidence="9" type="ORF">DES48_102115</name>
</gene>
<dbReference type="STRING" id="200904.GCA_900168775_00394"/>
<proteinExistence type="inferred from homology"/>
<dbReference type="InterPro" id="IPR007353">
    <property type="entry name" value="DUF421"/>
</dbReference>
<dbReference type="PANTHER" id="PTHR34582:SF6">
    <property type="entry name" value="UPF0702 TRANSMEMBRANE PROTEIN YCAP"/>
    <property type="match status" value="1"/>
</dbReference>
<evidence type="ECO:0000259" key="8">
    <source>
        <dbReference type="Pfam" id="PF04239"/>
    </source>
</evidence>
<evidence type="ECO:0000256" key="2">
    <source>
        <dbReference type="ARBA" id="ARBA00006448"/>
    </source>
</evidence>
<comment type="caution">
    <text evidence="9">The sequence shown here is derived from an EMBL/GenBank/DDBJ whole genome shotgun (WGS) entry which is preliminary data.</text>
</comment>
<feature type="domain" description="YetF C-terminal" evidence="8">
    <location>
        <begin position="83"/>
        <end position="215"/>
    </location>
</feature>
<dbReference type="PANTHER" id="PTHR34582">
    <property type="entry name" value="UPF0702 TRANSMEMBRANE PROTEIN YCAP"/>
    <property type="match status" value="1"/>
</dbReference>
<keyword evidence="10" id="KW-1185">Reference proteome</keyword>
<evidence type="ECO:0000313" key="9">
    <source>
        <dbReference type="EMBL" id="RBP00354.1"/>
    </source>
</evidence>
<sequence>MWTDMLVVIGRIFTILPILLFITIFMGRRAIGELPVFDFLIVLTLGSVVGADIADPNIKHIHTVVAIIFIAILEKIIARLRLSQKVGHYLTFSPIVVIQDGELMEANMRKIRYSMDSILVMLRQNNVFNLKEVELAIIEANGQLSVFKKAAQSTPVRADFSMQQSNTTPIAFPIIIDGKVYKQVLEQLGVDEDWLKQALIAKGVLNFNDVFYASLTKDLALYVSKKQTNVQLPPLYF</sequence>
<protein>
    <submittedName>
        <fullName evidence="9">Uncharacterized membrane protein YcaP (DUF421 family)</fullName>
    </submittedName>
</protein>
<keyword evidence="6 7" id="KW-0472">Membrane</keyword>
<accession>A0A366ED74</accession>
<evidence type="ECO:0000256" key="4">
    <source>
        <dbReference type="ARBA" id="ARBA00022692"/>
    </source>
</evidence>
<evidence type="ECO:0000256" key="6">
    <source>
        <dbReference type="ARBA" id="ARBA00023136"/>
    </source>
</evidence>
<comment type="similarity">
    <text evidence="2">Belongs to the UPF0702 family.</text>
</comment>
<feature type="transmembrane region" description="Helical" evidence="7">
    <location>
        <begin position="60"/>
        <end position="78"/>
    </location>
</feature>
<evidence type="ECO:0000256" key="1">
    <source>
        <dbReference type="ARBA" id="ARBA00004651"/>
    </source>
</evidence>
<reference evidence="9 10" key="1">
    <citation type="submission" date="2018-06" db="EMBL/GenBank/DDBJ databases">
        <title>Genomic Encyclopedia of Type Strains, Phase IV (KMG-IV): sequencing the most valuable type-strain genomes for metagenomic binning, comparative biology and taxonomic classification.</title>
        <authorList>
            <person name="Goeker M."/>
        </authorList>
    </citation>
    <scope>NUCLEOTIDE SEQUENCE [LARGE SCALE GENOMIC DNA]</scope>
    <source>
        <strain evidence="9 10">DSM 15140</strain>
    </source>
</reference>
<keyword evidence="5 7" id="KW-1133">Transmembrane helix</keyword>
<organism evidence="9 10">
    <name type="scientific">Paraliobacillus ryukyuensis</name>
    <dbReference type="NCBI Taxonomy" id="200904"/>
    <lineage>
        <taxon>Bacteria</taxon>
        <taxon>Bacillati</taxon>
        <taxon>Bacillota</taxon>
        <taxon>Bacilli</taxon>
        <taxon>Bacillales</taxon>
        <taxon>Bacillaceae</taxon>
        <taxon>Paraliobacillus</taxon>
    </lineage>
</organism>
<feature type="transmembrane region" description="Helical" evidence="7">
    <location>
        <begin position="6"/>
        <end position="27"/>
    </location>
</feature>
<dbReference type="GO" id="GO:0005886">
    <property type="term" value="C:plasma membrane"/>
    <property type="evidence" value="ECO:0007669"/>
    <property type="project" value="UniProtKB-SubCell"/>
</dbReference>
<name>A0A366ED74_9BACI</name>
<evidence type="ECO:0000313" key="10">
    <source>
        <dbReference type="Proteomes" id="UP000252254"/>
    </source>
</evidence>
<dbReference type="Pfam" id="PF04239">
    <property type="entry name" value="DUF421"/>
    <property type="match status" value="1"/>
</dbReference>
<dbReference type="AlphaFoldDB" id="A0A366ED74"/>
<evidence type="ECO:0000256" key="5">
    <source>
        <dbReference type="ARBA" id="ARBA00022989"/>
    </source>
</evidence>
<dbReference type="InterPro" id="IPR023090">
    <property type="entry name" value="UPF0702_alpha/beta_dom_sf"/>
</dbReference>
<feature type="transmembrane region" description="Helical" evidence="7">
    <location>
        <begin position="34"/>
        <end position="54"/>
    </location>
</feature>
<comment type="subcellular location">
    <subcellularLocation>
        <location evidence="1">Cell membrane</location>
        <topology evidence="1">Multi-pass membrane protein</topology>
    </subcellularLocation>
</comment>
<evidence type="ECO:0000256" key="3">
    <source>
        <dbReference type="ARBA" id="ARBA00022475"/>
    </source>
</evidence>
<dbReference type="EMBL" id="QNRI01000002">
    <property type="protein sequence ID" value="RBP00354.1"/>
    <property type="molecule type" value="Genomic_DNA"/>
</dbReference>
<dbReference type="Proteomes" id="UP000252254">
    <property type="component" value="Unassembled WGS sequence"/>
</dbReference>
<keyword evidence="3" id="KW-1003">Cell membrane</keyword>
<dbReference type="Gene3D" id="3.30.240.20">
    <property type="entry name" value="bsu07140 like domains"/>
    <property type="match status" value="2"/>
</dbReference>
<keyword evidence="4 7" id="KW-0812">Transmembrane</keyword>